<sequence length="86" mass="9270">MRILGVKVVDRTPTGDGGRQRATLLFQTDTGGISLSATAEGADTLPESDVVDQLVRDGLRQLNRLPEHRHGDAPVILAQDIKVEVI</sequence>
<keyword evidence="2" id="KW-1185">Reference proteome</keyword>
<dbReference type="OrthoDB" id="7745050at2"/>
<reference evidence="2" key="1">
    <citation type="submission" date="2015-07" db="EMBL/GenBank/DDBJ databases">
        <title>Draft Genome Sequence of Roseovarius tolerans EL-164, a producer of N-Acylated Alanine Methyl Esters (NAMEs).</title>
        <authorList>
            <person name="Voget S."/>
            <person name="Bruns H."/>
            <person name="Wagner-Doebler I."/>
            <person name="Schulz S."/>
            <person name="Daniel R."/>
        </authorList>
    </citation>
    <scope>NUCLEOTIDE SEQUENCE [LARGE SCALE GENOMIC DNA]</scope>
    <source>
        <strain evidence="2">EL-164</strain>
    </source>
</reference>
<name>A0A0L6CY24_9RHOB</name>
<dbReference type="RefSeq" id="WP_152911589.1">
    <property type="nucleotide sequence ID" value="NZ_CP118494.1"/>
</dbReference>
<dbReference type="PATRIC" id="fig|74031.6.peg.713"/>
<dbReference type="AlphaFoldDB" id="A0A0L6CY24"/>
<proteinExistence type="predicted"/>
<dbReference type="EMBL" id="LGVV01000006">
    <property type="protein sequence ID" value="KNX42626.1"/>
    <property type="molecule type" value="Genomic_DNA"/>
</dbReference>
<organism evidence="1 2">
    <name type="scientific">Roseovarius tolerans</name>
    <dbReference type="NCBI Taxonomy" id="74031"/>
    <lineage>
        <taxon>Bacteria</taxon>
        <taxon>Pseudomonadati</taxon>
        <taxon>Pseudomonadota</taxon>
        <taxon>Alphaproteobacteria</taxon>
        <taxon>Rhodobacterales</taxon>
        <taxon>Roseobacteraceae</taxon>
        <taxon>Roseovarius</taxon>
    </lineage>
</organism>
<accession>A0A0L6CY24</accession>
<evidence type="ECO:0000313" key="1">
    <source>
        <dbReference type="EMBL" id="KNX42626.1"/>
    </source>
</evidence>
<gene>
    <name evidence="1" type="ORF">ROTO_06930</name>
</gene>
<protein>
    <submittedName>
        <fullName evidence="1">Uncharacterized protein</fullName>
    </submittedName>
</protein>
<evidence type="ECO:0000313" key="2">
    <source>
        <dbReference type="Proteomes" id="UP000037046"/>
    </source>
</evidence>
<dbReference type="Proteomes" id="UP000037046">
    <property type="component" value="Unassembled WGS sequence"/>
</dbReference>
<comment type="caution">
    <text evidence="1">The sequence shown here is derived from an EMBL/GenBank/DDBJ whole genome shotgun (WGS) entry which is preliminary data.</text>
</comment>